<name>A0A919QEY1_9ACTN</name>
<dbReference type="SMART" id="SM00448">
    <property type="entry name" value="REC"/>
    <property type="match status" value="1"/>
</dbReference>
<dbReference type="InterPro" id="IPR016032">
    <property type="entry name" value="Sig_transdc_resp-reg_C-effctor"/>
</dbReference>
<dbReference type="SUPFAM" id="SSF46894">
    <property type="entry name" value="C-terminal effector domain of the bipartite response regulators"/>
    <property type="match status" value="1"/>
</dbReference>
<gene>
    <name evidence="8" type="ORF">Aph01nite_45730</name>
</gene>
<evidence type="ECO:0000259" key="7">
    <source>
        <dbReference type="PROSITE" id="PS50110"/>
    </source>
</evidence>
<evidence type="ECO:0000259" key="6">
    <source>
        <dbReference type="PROSITE" id="PS50043"/>
    </source>
</evidence>
<dbReference type="SMART" id="SM00421">
    <property type="entry name" value="HTH_LUXR"/>
    <property type="match status" value="1"/>
</dbReference>
<dbReference type="EMBL" id="BOOA01000038">
    <property type="protein sequence ID" value="GIH26263.1"/>
    <property type="molecule type" value="Genomic_DNA"/>
</dbReference>
<dbReference type="Pfam" id="PF00196">
    <property type="entry name" value="GerE"/>
    <property type="match status" value="1"/>
</dbReference>
<protein>
    <submittedName>
        <fullName evidence="8">DNA-binding response regulator</fullName>
    </submittedName>
</protein>
<reference evidence="8" key="1">
    <citation type="submission" date="2021-01" db="EMBL/GenBank/DDBJ databases">
        <title>Whole genome shotgun sequence of Acrocarpospora phusangensis NBRC 108782.</title>
        <authorList>
            <person name="Komaki H."/>
            <person name="Tamura T."/>
        </authorList>
    </citation>
    <scope>NUCLEOTIDE SEQUENCE</scope>
    <source>
        <strain evidence="8">NBRC 108782</strain>
    </source>
</reference>
<dbReference type="PROSITE" id="PS50110">
    <property type="entry name" value="RESPONSE_REGULATORY"/>
    <property type="match status" value="1"/>
</dbReference>
<dbReference type="AlphaFoldDB" id="A0A919QEY1"/>
<dbReference type="GO" id="GO:0003677">
    <property type="term" value="F:DNA binding"/>
    <property type="evidence" value="ECO:0007669"/>
    <property type="project" value="UniProtKB-KW"/>
</dbReference>
<dbReference type="GO" id="GO:0000160">
    <property type="term" value="P:phosphorelay signal transduction system"/>
    <property type="evidence" value="ECO:0007669"/>
    <property type="project" value="InterPro"/>
</dbReference>
<organism evidence="8 9">
    <name type="scientific">Acrocarpospora phusangensis</name>
    <dbReference type="NCBI Taxonomy" id="1070424"/>
    <lineage>
        <taxon>Bacteria</taxon>
        <taxon>Bacillati</taxon>
        <taxon>Actinomycetota</taxon>
        <taxon>Actinomycetes</taxon>
        <taxon>Streptosporangiales</taxon>
        <taxon>Streptosporangiaceae</taxon>
        <taxon>Acrocarpospora</taxon>
    </lineage>
</organism>
<dbReference type="Gene3D" id="3.40.50.2300">
    <property type="match status" value="1"/>
</dbReference>
<dbReference type="InterPro" id="IPR039420">
    <property type="entry name" value="WalR-like"/>
</dbReference>
<keyword evidence="1 5" id="KW-0597">Phosphoprotein</keyword>
<evidence type="ECO:0000256" key="1">
    <source>
        <dbReference type="ARBA" id="ARBA00022553"/>
    </source>
</evidence>
<evidence type="ECO:0000313" key="9">
    <source>
        <dbReference type="Proteomes" id="UP000640052"/>
    </source>
</evidence>
<evidence type="ECO:0000313" key="8">
    <source>
        <dbReference type="EMBL" id="GIH26263.1"/>
    </source>
</evidence>
<keyword evidence="4" id="KW-0804">Transcription</keyword>
<feature type="modified residue" description="4-aspartylphosphate" evidence="5">
    <location>
        <position position="65"/>
    </location>
</feature>
<dbReference type="Pfam" id="PF00072">
    <property type="entry name" value="Response_reg"/>
    <property type="match status" value="1"/>
</dbReference>
<dbReference type="CDD" id="cd06170">
    <property type="entry name" value="LuxR_C_like"/>
    <property type="match status" value="1"/>
</dbReference>
<dbReference type="PANTHER" id="PTHR43214:SF24">
    <property type="entry name" value="TRANSCRIPTIONAL REGULATORY PROTEIN NARL-RELATED"/>
    <property type="match status" value="1"/>
</dbReference>
<dbReference type="Proteomes" id="UP000640052">
    <property type="component" value="Unassembled WGS sequence"/>
</dbReference>
<keyword evidence="9" id="KW-1185">Reference proteome</keyword>
<keyword evidence="3 8" id="KW-0238">DNA-binding</keyword>
<dbReference type="PANTHER" id="PTHR43214">
    <property type="entry name" value="TWO-COMPONENT RESPONSE REGULATOR"/>
    <property type="match status" value="1"/>
</dbReference>
<dbReference type="CDD" id="cd17535">
    <property type="entry name" value="REC_NarL-like"/>
    <property type="match status" value="1"/>
</dbReference>
<dbReference type="InterPro" id="IPR058245">
    <property type="entry name" value="NreC/VraR/RcsB-like_REC"/>
</dbReference>
<dbReference type="InterPro" id="IPR011006">
    <property type="entry name" value="CheY-like_superfamily"/>
</dbReference>
<keyword evidence="2" id="KW-0805">Transcription regulation</keyword>
<dbReference type="PROSITE" id="PS50043">
    <property type="entry name" value="HTH_LUXR_2"/>
    <property type="match status" value="1"/>
</dbReference>
<evidence type="ECO:0000256" key="5">
    <source>
        <dbReference type="PROSITE-ProRule" id="PRU00169"/>
    </source>
</evidence>
<dbReference type="GO" id="GO:0006355">
    <property type="term" value="P:regulation of DNA-templated transcription"/>
    <property type="evidence" value="ECO:0007669"/>
    <property type="project" value="InterPro"/>
</dbReference>
<dbReference type="SUPFAM" id="SSF52172">
    <property type="entry name" value="CheY-like"/>
    <property type="match status" value="1"/>
</dbReference>
<evidence type="ECO:0000256" key="3">
    <source>
        <dbReference type="ARBA" id="ARBA00023125"/>
    </source>
</evidence>
<evidence type="ECO:0000256" key="4">
    <source>
        <dbReference type="ARBA" id="ARBA00023163"/>
    </source>
</evidence>
<comment type="caution">
    <text evidence="8">The sequence shown here is derived from an EMBL/GenBank/DDBJ whole genome shotgun (WGS) entry which is preliminary data.</text>
</comment>
<feature type="domain" description="HTH luxR-type" evidence="6">
    <location>
        <begin position="166"/>
        <end position="231"/>
    </location>
</feature>
<sequence>MRVATVARMSGPVGVLIADDDPRSRAGLRTALSAAVDLRVVGEAGEGDQVVPLVERHDPDVVLMDIRMPAWDGLAATRTLRARPDPPEVIVLTGRDTGDTGDTDADVLGALRAGAAGFLRKDAPPEELVTAVRRVARGQPVLSAAVTRRLVARVSAADRDRRRAVARARLASLNAREHAVAVAVGQGRTDREIAALLYLSGPAVQAHLSGILARLGLNNRVQIALLAHDAGLLED</sequence>
<proteinExistence type="predicted"/>
<dbReference type="InterPro" id="IPR001789">
    <property type="entry name" value="Sig_transdc_resp-reg_receiver"/>
</dbReference>
<accession>A0A919QEY1</accession>
<dbReference type="InterPro" id="IPR000792">
    <property type="entry name" value="Tscrpt_reg_LuxR_C"/>
</dbReference>
<evidence type="ECO:0000256" key="2">
    <source>
        <dbReference type="ARBA" id="ARBA00023015"/>
    </source>
</evidence>
<feature type="domain" description="Response regulatory" evidence="7">
    <location>
        <begin position="14"/>
        <end position="136"/>
    </location>
</feature>